<dbReference type="GO" id="GO:1990077">
    <property type="term" value="C:primosome complex"/>
    <property type="evidence" value="ECO:0007669"/>
    <property type="project" value="UniProtKB-KW"/>
</dbReference>
<dbReference type="EMBL" id="CP001685">
    <property type="protein sequence ID" value="ACV39752.1"/>
    <property type="molecule type" value="Genomic_DNA"/>
</dbReference>
<evidence type="ECO:0000256" key="10">
    <source>
        <dbReference type="ARBA" id="ARBA00023125"/>
    </source>
</evidence>
<dbReference type="SMART" id="SM00400">
    <property type="entry name" value="ZnF_CHCC"/>
    <property type="match status" value="1"/>
</dbReference>
<protein>
    <recommendedName>
        <fullName evidence="12 13">DNA primase</fullName>
        <ecNumber evidence="12">2.7.7.101</ecNumber>
    </recommendedName>
</protein>
<keyword evidence="8 13" id="KW-0862">Zinc</keyword>
<dbReference type="Pfam" id="PF01807">
    <property type="entry name" value="Zn_ribbon_DnaG"/>
    <property type="match status" value="1"/>
</dbReference>
<dbReference type="HOGENOM" id="CLU_013501_3_2_0"/>
<comment type="function">
    <text evidence="12 13">RNA polymerase that catalyzes the synthesis of short RNA molecules used as primers for DNA polymerase during DNA replication.</text>
</comment>
<dbReference type="GO" id="GO:0003677">
    <property type="term" value="F:DNA binding"/>
    <property type="evidence" value="ECO:0007669"/>
    <property type="project" value="UniProtKB-KW"/>
</dbReference>
<dbReference type="Pfam" id="PF13155">
    <property type="entry name" value="Toprim_2"/>
    <property type="match status" value="1"/>
</dbReference>
<dbReference type="Gene3D" id="3.90.980.10">
    <property type="entry name" value="DNA primase, catalytic core, N-terminal domain"/>
    <property type="match status" value="1"/>
</dbReference>
<dbReference type="STRING" id="523794.Lebu_1887"/>
<dbReference type="HAMAP" id="MF_00974">
    <property type="entry name" value="DNA_primase_DnaG"/>
    <property type="match status" value="1"/>
</dbReference>
<dbReference type="InterPro" id="IPR050219">
    <property type="entry name" value="DnaG_primase"/>
</dbReference>
<dbReference type="PANTHER" id="PTHR30313:SF2">
    <property type="entry name" value="DNA PRIMASE"/>
    <property type="match status" value="1"/>
</dbReference>
<keyword evidence="1 12" id="KW-0240">DNA-directed RNA polymerase</keyword>
<dbReference type="InterPro" id="IPR030846">
    <property type="entry name" value="DnaG_bac"/>
</dbReference>
<dbReference type="PROSITE" id="PS50880">
    <property type="entry name" value="TOPRIM"/>
    <property type="match status" value="1"/>
</dbReference>
<name>C7NC71_LEPBD</name>
<keyword evidence="9" id="KW-0460">Magnesium</keyword>
<dbReference type="eggNOG" id="COG0358">
    <property type="taxonomic scope" value="Bacteria"/>
</dbReference>
<dbReference type="SUPFAM" id="SSF57783">
    <property type="entry name" value="Zinc beta-ribbon"/>
    <property type="match status" value="1"/>
</dbReference>
<evidence type="ECO:0000256" key="8">
    <source>
        <dbReference type="ARBA" id="ARBA00022833"/>
    </source>
</evidence>
<dbReference type="GO" id="GO:0003899">
    <property type="term" value="F:DNA-directed RNA polymerase activity"/>
    <property type="evidence" value="ECO:0007669"/>
    <property type="project" value="UniProtKB-UniRule"/>
</dbReference>
<keyword evidence="10 12" id="KW-0238">DNA-binding</keyword>
<dbReference type="InterPro" id="IPR036977">
    <property type="entry name" value="DNA_primase_Znf_CHC2"/>
</dbReference>
<evidence type="ECO:0000256" key="3">
    <source>
        <dbReference type="ARBA" id="ARBA00022679"/>
    </source>
</evidence>
<dbReference type="SUPFAM" id="SSF56731">
    <property type="entry name" value="DNA primase core"/>
    <property type="match status" value="1"/>
</dbReference>
<sequence>MFYSEEEIQKLIDNLDIVEVIGEYVNLKKAGSDYKGLSPFKDEKTPSFTVSPVKNIFKDFSTQIGGNVISFYMKINDIGFVQAVEELSQKYNIPLKKSGKSQIVSQKISEKQAENKEYFEIMNEAQTFFENNVEKYEEALEYMKNRDFSLEDMKKFKIGFASSIRDGLFQYLIEKNFSENKIMKLGLAKRNENGEIYDSFRNRIIFPIYNIEGKIVAFGGRIIEKNSNLPKYLNSPDSPIFKKGRELFGIKYQGGNVKKKGFAILMEGYLDVLTAQKNGFENAVASLGTAFTEEQAQLLKKYTDKILIAYDNDEAGRNAVIKAGYILKKYDFDIKCLVLKGEEKDPDEFLRKNGKKAFIEVVKESKEIFDFLILEFSKEMDLKDVDNVTKFIRKFKPFFSNVTDNLRKNLYLQKLSTEFGIDGFILKEELGNLTPEKSPKKPRISSDENTVKFKKLKEDLYIELEKQTFIYFLKCYDSEKQKCEKLLNKKFSSSIFNKLVEDMKTINFDIRKLDKIDITKEESEIIMGLQFSADKDIKDKDIYFREIYFGWIKREIDEERQKSDEENDKIKKLELKKILLKLKNISKIDEIEKLYDEFILIRRLGYV</sequence>
<accession>C7NC71</accession>
<evidence type="ECO:0000256" key="2">
    <source>
        <dbReference type="ARBA" id="ARBA00022515"/>
    </source>
</evidence>
<dbReference type="Pfam" id="PF08275">
    <property type="entry name" value="DNAG_N"/>
    <property type="match status" value="1"/>
</dbReference>
<comment type="subunit">
    <text evidence="12">Monomer. Interacts with DnaB.</text>
</comment>
<dbReference type="InterPro" id="IPR037068">
    <property type="entry name" value="DNA_primase_core_N_sf"/>
</dbReference>
<evidence type="ECO:0000313" key="15">
    <source>
        <dbReference type="EMBL" id="ACV39752.1"/>
    </source>
</evidence>
<evidence type="ECO:0000256" key="6">
    <source>
        <dbReference type="ARBA" id="ARBA00022723"/>
    </source>
</evidence>
<dbReference type="InterPro" id="IPR006295">
    <property type="entry name" value="DNA_primase_DnaG"/>
</dbReference>
<dbReference type="RefSeq" id="WP_015770091.1">
    <property type="nucleotide sequence ID" value="NC_013192.1"/>
</dbReference>
<dbReference type="InterPro" id="IPR006171">
    <property type="entry name" value="TOPRIM_dom"/>
</dbReference>
<dbReference type="InterPro" id="IPR019475">
    <property type="entry name" value="DNA_primase_DnaB-bd"/>
</dbReference>
<keyword evidence="16" id="KW-1185">Reference proteome</keyword>
<keyword evidence="6 13" id="KW-0479">Metal-binding</keyword>
<keyword evidence="7" id="KW-0863">Zinc-finger</keyword>
<dbReference type="Proteomes" id="UP000001910">
    <property type="component" value="Chromosome"/>
</dbReference>
<evidence type="ECO:0000256" key="12">
    <source>
        <dbReference type="HAMAP-Rule" id="MF_00974"/>
    </source>
</evidence>
<gene>
    <name evidence="12" type="primary">dnaG</name>
    <name evidence="15" type="ordered locus">Lebu_1887</name>
</gene>
<feature type="domain" description="Toprim" evidence="14">
    <location>
        <begin position="261"/>
        <end position="342"/>
    </location>
</feature>
<dbReference type="InterPro" id="IPR002694">
    <property type="entry name" value="Znf_CHC2"/>
</dbReference>
<evidence type="ECO:0000256" key="5">
    <source>
        <dbReference type="ARBA" id="ARBA00022705"/>
    </source>
</evidence>
<dbReference type="InterPro" id="IPR013264">
    <property type="entry name" value="DNAG_N"/>
</dbReference>
<comment type="caution">
    <text evidence="12">Lacks conserved residue(s) required for the propagation of feature annotation.</text>
</comment>
<evidence type="ECO:0000256" key="7">
    <source>
        <dbReference type="ARBA" id="ARBA00022771"/>
    </source>
</evidence>
<keyword evidence="5 12" id="KW-0235">DNA replication</keyword>
<evidence type="ECO:0000256" key="4">
    <source>
        <dbReference type="ARBA" id="ARBA00022695"/>
    </source>
</evidence>
<dbReference type="OrthoDB" id="9803773at2"/>
<dbReference type="Pfam" id="PF10410">
    <property type="entry name" value="DnaB_bind"/>
    <property type="match status" value="1"/>
</dbReference>
<reference evidence="15 16" key="1">
    <citation type="journal article" date="2009" name="Stand. Genomic Sci.">
        <title>Complete genome sequence of Leptotrichia buccalis type strain (C-1013-b).</title>
        <authorList>
            <person name="Ivanova N."/>
            <person name="Gronow S."/>
            <person name="Lapidus A."/>
            <person name="Copeland A."/>
            <person name="Glavina Del Rio T."/>
            <person name="Nolan M."/>
            <person name="Lucas S."/>
            <person name="Chen F."/>
            <person name="Tice H."/>
            <person name="Cheng J.F."/>
            <person name="Saunders E."/>
            <person name="Bruce D."/>
            <person name="Goodwin L."/>
            <person name="Brettin T."/>
            <person name="Detter J.C."/>
            <person name="Han C."/>
            <person name="Pitluck S."/>
            <person name="Mikhailova N."/>
            <person name="Pati A."/>
            <person name="Mavrommatis K."/>
            <person name="Chen A."/>
            <person name="Palaniappan K."/>
            <person name="Land M."/>
            <person name="Hauser L."/>
            <person name="Chang Y.J."/>
            <person name="Jeffries C.D."/>
            <person name="Chain P."/>
            <person name="Rohde C."/>
            <person name="Goker M."/>
            <person name="Bristow J."/>
            <person name="Eisen J.A."/>
            <person name="Markowitz V."/>
            <person name="Hugenholtz P."/>
            <person name="Kyrpides N.C."/>
            <person name="Klenk H.P."/>
        </authorList>
    </citation>
    <scope>NUCLEOTIDE SEQUENCE [LARGE SCALE GENOMIC DNA]</scope>
    <source>
        <strain evidence="16">ATCC 14201 / DSM 1135 / JCM 12969 / NCTC 10249 / C-1013-b</strain>
    </source>
</reference>
<dbReference type="PANTHER" id="PTHR30313">
    <property type="entry name" value="DNA PRIMASE"/>
    <property type="match status" value="1"/>
</dbReference>
<dbReference type="GO" id="GO:0005737">
    <property type="term" value="C:cytoplasm"/>
    <property type="evidence" value="ECO:0007669"/>
    <property type="project" value="TreeGrafter"/>
</dbReference>
<evidence type="ECO:0000256" key="9">
    <source>
        <dbReference type="ARBA" id="ARBA00022842"/>
    </source>
</evidence>
<comment type="similarity">
    <text evidence="12 13">Belongs to the DnaG primase family.</text>
</comment>
<dbReference type="GO" id="GO:0006269">
    <property type="term" value="P:DNA replication, synthesis of primer"/>
    <property type="evidence" value="ECO:0007669"/>
    <property type="project" value="UniProtKB-UniRule"/>
</dbReference>
<keyword evidence="3 12" id="KW-0808">Transferase</keyword>
<evidence type="ECO:0000313" key="16">
    <source>
        <dbReference type="Proteomes" id="UP000001910"/>
    </source>
</evidence>
<keyword evidence="4 12" id="KW-0548">Nucleotidyltransferase</keyword>
<proteinExistence type="inferred from homology"/>
<dbReference type="PIRSF" id="PIRSF002811">
    <property type="entry name" value="DnaG"/>
    <property type="match status" value="1"/>
</dbReference>
<dbReference type="InterPro" id="IPR034151">
    <property type="entry name" value="TOPRIM_DnaG_bac"/>
</dbReference>
<comment type="cofactor">
    <cofactor evidence="13">
        <name>Zn(2+)</name>
        <dbReference type="ChEBI" id="CHEBI:29105"/>
    </cofactor>
    <text evidence="13">Binds 1 zinc ion per monomer.</text>
</comment>
<dbReference type="SMART" id="SM00493">
    <property type="entry name" value="TOPRIM"/>
    <property type="match status" value="1"/>
</dbReference>
<dbReference type="AlphaFoldDB" id="C7NC71"/>
<dbReference type="NCBIfam" id="TIGR01391">
    <property type="entry name" value="dnaG"/>
    <property type="match status" value="1"/>
</dbReference>
<dbReference type="Gene3D" id="3.90.580.10">
    <property type="entry name" value="Zinc finger, CHC2-type domain"/>
    <property type="match status" value="1"/>
</dbReference>
<dbReference type="Gene3D" id="3.40.1360.10">
    <property type="match status" value="1"/>
</dbReference>
<organism evidence="15 16">
    <name type="scientific">Leptotrichia buccalis (strain ATCC 14201 / DSM 1135 / JCM 12969 / NCTC 10249 / C-1013-b)</name>
    <dbReference type="NCBI Taxonomy" id="523794"/>
    <lineage>
        <taxon>Bacteria</taxon>
        <taxon>Fusobacteriati</taxon>
        <taxon>Fusobacteriota</taxon>
        <taxon>Fusobacteriia</taxon>
        <taxon>Fusobacteriales</taxon>
        <taxon>Leptotrichiaceae</taxon>
        <taxon>Leptotrichia</taxon>
    </lineage>
</organism>
<dbReference type="GO" id="GO:0008270">
    <property type="term" value="F:zinc ion binding"/>
    <property type="evidence" value="ECO:0007669"/>
    <property type="project" value="UniProtKB-KW"/>
</dbReference>
<keyword evidence="11 12" id="KW-0804">Transcription</keyword>
<dbReference type="FunFam" id="3.90.580.10:FF:000001">
    <property type="entry name" value="DNA primase"/>
    <property type="match status" value="1"/>
</dbReference>
<evidence type="ECO:0000259" key="14">
    <source>
        <dbReference type="PROSITE" id="PS50880"/>
    </source>
</evidence>
<dbReference type="CDD" id="cd03364">
    <property type="entry name" value="TOPRIM_DnaG_primases"/>
    <property type="match status" value="1"/>
</dbReference>
<dbReference type="KEGG" id="lba:Lebu_1887"/>
<keyword evidence="2 12" id="KW-0639">Primosome</keyword>
<evidence type="ECO:0000256" key="1">
    <source>
        <dbReference type="ARBA" id="ARBA00022478"/>
    </source>
</evidence>
<evidence type="ECO:0000256" key="13">
    <source>
        <dbReference type="PIRNR" id="PIRNR002811"/>
    </source>
</evidence>
<comment type="catalytic activity">
    <reaction evidence="12">
        <text>ssDNA + n NTP = ssDNA/pppN(pN)n-1 hybrid + (n-1) diphosphate.</text>
        <dbReference type="EC" id="2.7.7.101"/>
    </reaction>
</comment>
<evidence type="ECO:0000256" key="11">
    <source>
        <dbReference type="ARBA" id="ARBA00023163"/>
    </source>
</evidence>
<dbReference type="GO" id="GO:0000428">
    <property type="term" value="C:DNA-directed RNA polymerase complex"/>
    <property type="evidence" value="ECO:0007669"/>
    <property type="project" value="UniProtKB-KW"/>
</dbReference>
<dbReference type="EC" id="2.7.7.101" evidence="12"/>